<accession>A0A8H8QJ13</accession>
<evidence type="ECO:0000313" key="2">
    <source>
        <dbReference type="EMBL" id="SYW76615.1"/>
    </source>
</evidence>
<name>A0A8H8QJ13_9BASI</name>
<protein>
    <submittedName>
        <fullName evidence="2">Uncharacterized protein</fullName>
    </submittedName>
</protein>
<comment type="caution">
    <text evidence="2">The sequence shown here is derived from an EMBL/GenBank/DDBJ whole genome shotgun (WGS) entry which is preliminary data.</text>
</comment>
<dbReference type="Proteomes" id="UP000658997">
    <property type="component" value="Unassembled WGS sequence"/>
</dbReference>
<dbReference type="EMBL" id="ULHB01000019">
    <property type="protein sequence ID" value="SYW76615.1"/>
    <property type="molecule type" value="Genomic_DNA"/>
</dbReference>
<feature type="region of interest" description="Disordered" evidence="1">
    <location>
        <begin position="1"/>
        <end position="54"/>
    </location>
</feature>
<keyword evidence="3" id="KW-1185">Reference proteome</keyword>
<evidence type="ECO:0000256" key="1">
    <source>
        <dbReference type="SAM" id="MobiDB-lite"/>
    </source>
</evidence>
<evidence type="ECO:0000313" key="3">
    <source>
        <dbReference type="Proteomes" id="UP000658997"/>
    </source>
</evidence>
<sequence length="463" mass="52247">MPPRICDPDTESSDLSDGPNKERAPTAPQRQMLIGTETPLPYNSDDDDNNSDEMHYNIDTISNLNPEVLKGMLIKLTKHNKARDSNTYKKPSHCSNFRQRLSHTHDALKEAPKLTTKDWYAWNPRFRGILSNWPAAMKHLDGTVAPGDKKYNHTLDGKLCTILQSSALLAGNNNINYLFVRPANSEPWKLHNLYCRLKKDLTKMEKIAKSTLLNEVRKILMFQADVCKLIMNINEHWAKAESMGHALTEILKVKMLIDQARAGNIRSAQANLAEGQVKNEEAYHSEPDMAFGRDIPIPGPTDAVFEYPADGIDDASEPNSPTTSSDRASDGSTDKTYRFTMPSEVPPLPNKLDQSIQDRAFSEHLSMQKAQYYHNKFAATHEMSPWLHPTTLAILLQTYPRMLPPAAKMHRFQEKLQCNSKLADIGDLPTYNASAYMVSATNLKPLVKEALNRPNQIHWCEAI</sequence>
<organism evidence="2 3">
    <name type="scientific">Ustilago bromivora</name>
    <dbReference type="NCBI Taxonomy" id="307758"/>
    <lineage>
        <taxon>Eukaryota</taxon>
        <taxon>Fungi</taxon>
        <taxon>Dikarya</taxon>
        <taxon>Basidiomycota</taxon>
        <taxon>Ustilaginomycotina</taxon>
        <taxon>Ustilaginomycetes</taxon>
        <taxon>Ustilaginales</taxon>
        <taxon>Ustilaginaceae</taxon>
        <taxon>Ustilago</taxon>
    </lineage>
</organism>
<proteinExistence type="predicted"/>
<gene>
    <name evidence="2" type="ORF">UBRO2_01452</name>
</gene>
<feature type="compositionally biased region" description="Basic and acidic residues" evidence="1">
    <location>
        <begin position="327"/>
        <end position="337"/>
    </location>
</feature>
<dbReference type="AlphaFoldDB" id="A0A8H8QJ13"/>
<reference evidence="2" key="1">
    <citation type="submission" date="2018-08" db="EMBL/GenBank/DDBJ databases">
        <authorList>
            <person name="Guldener U."/>
        </authorList>
    </citation>
    <scope>NUCLEOTIDE SEQUENCE</scope>
    <source>
        <strain evidence="2">UB2</strain>
    </source>
</reference>
<feature type="compositionally biased region" description="Polar residues" evidence="1">
    <location>
        <begin position="317"/>
        <end position="326"/>
    </location>
</feature>
<feature type="region of interest" description="Disordered" evidence="1">
    <location>
        <begin position="306"/>
        <end position="337"/>
    </location>
</feature>